<name>A0AAJ0MKY6_9PEZI</name>
<organism evidence="2 3">
    <name type="scientific">Lasiosphaeria hispida</name>
    <dbReference type="NCBI Taxonomy" id="260671"/>
    <lineage>
        <taxon>Eukaryota</taxon>
        <taxon>Fungi</taxon>
        <taxon>Dikarya</taxon>
        <taxon>Ascomycota</taxon>
        <taxon>Pezizomycotina</taxon>
        <taxon>Sordariomycetes</taxon>
        <taxon>Sordariomycetidae</taxon>
        <taxon>Sordariales</taxon>
        <taxon>Lasiosphaeriaceae</taxon>
        <taxon>Lasiosphaeria</taxon>
    </lineage>
</organism>
<feature type="region of interest" description="Disordered" evidence="1">
    <location>
        <begin position="221"/>
        <end position="241"/>
    </location>
</feature>
<reference evidence="2" key="1">
    <citation type="journal article" date="2023" name="Mol. Phylogenet. Evol.">
        <title>Genome-scale phylogeny and comparative genomics of the fungal order Sordariales.</title>
        <authorList>
            <person name="Hensen N."/>
            <person name="Bonometti L."/>
            <person name="Westerberg I."/>
            <person name="Brannstrom I.O."/>
            <person name="Guillou S."/>
            <person name="Cros-Aarteil S."/>
            <person name="Calhoun S."/>
            <person name="Haridas S."/>
            <person name="Kuo A."/>
            <person name="Mondo S."/>
            <person name="Pangilinan J."/>
            <person name="Riley R."/>
            <person name="LaButti K."/>
            <person name="Andreopoulos B."/>
            <person name="Lipzen A."/>
            <person name="Chen C."/>
            <person name="Yan M."/>
            <person name="Daum C."/>
            <person name="Ng V."/>
            <person name="Clum A."/>
            <person name="Steindorff A."/>
            <person name="Ohm R.A."/>
            <person name="Martin F."/>
            <person name="Silar P."/>
            <person name="Natvig D.O."/>
            <person name="Lalanne C."/>
            <person name="Gautier V."/>
            <person name="Ament-Velasquez S.L."/>
            <person name="Kruys A."/>
            <person name="Hutchinson M.I."/>
            <person name="Powell A.J."/>
            <person name="Barry K."/>
            <person name="Miller A.N."/>
            <person name="Grigoriev I.V."/>
            <person name="Debuchy R."/>
            <person name="Gladieux P."/>
            <person name="Hiltunen Thoren M."/>
            <person name="Johannesson H."/>
        </authorList>
    </citation>
    <scope>NUCLEOTIDE SEQUENCE</scope>
    <source>
        <strain evidence="2">CBS 955.72</strain>
    </source>
</reference>
<sequence>MAMATSTREREDISTFSIPQLLALYPRERLFVHPLLWTTRHLRLVHCQFLNLGEVTITVPPAPSPPRARSTAIHDDADEVQRHLDEKQGEYSMQRRLATDPHPITRGSALSRLLRERTYCGDRIPLSFAHRAVANLLCKTYSHRAQPSYPSLAYVDLSDITLKRRIRLGDPSAVSYRRPNPPKYRRAQKLVRRHTPTDPFEDPYIFALFVALAQQRRLRNKNSNEDTGISDAITPSPPSPPLPMILLVTRPSDTTWLHIYTSNISTEMSDRFDYPSRTPPTAMPPATIYRRQLAFEPYETLQQRLAAVVDGKWQEGKWQEGCAGQI</sequence>
<gene>
    <name evidence="2" type="ORF">B0T25DRAFT_598118</name>
</gene>
<comment type="caution">
    <text evidence="2">The sequence shown here is derived from an EMBL/GenBank/DDBJ whole genome shotgun (WGS) entry which is preliminary data.</text>
</comment>
<proteinExistence type="predicted"/>
<dbReference type="Proteomes" id="UP001275084">
    <property type="component" value="Unassembled WGS sequence"/>
</dbReference>
<evidence type="ECO:0000256" key="1">
    <source>
        <dbReference type="SAM" id="MobiDB-lite"/>
    </source>
</evidence>
<dbReference type="EMBL" id="JAUIQD010000001">
    <property type="protein sequence ID" value="KAK3364232.1"/>
    <property type="molecule type" value="Genomic_DNA"/>
</dbReference>
<evidence type="ECO:0000313" key="3">
    <source>
        <dbReference type="Proteomes" id="UP001275084"/>
    </source>
</evidence>
<accession>A0AAJ0MKY6</accession>
<dbReference type="AlphaFoldDB" id="A0AAJ0MKY6"/>
<reference evidence="2" key="2">
    <citation type="submission" date="2023-06" db="EMBL/GenBank/DDBJ databases">
        <authorList>
            <consortium name="Lawrence Berkeley National Laboratory"/>
            <person name="Haridas S."/>
            <person name="Hensen N."/>
            <person name="Bonometti L."/>
            <person name="Westerberg I."/>
            <person name="Brannstrom I.O."/>
            <person name="Guillou S."/>
            <person name="Cros-Aarteil S."/>
            <person name="Calhoun S."/>
            <person name="Kuo A."/>
            <person name="Mondo S."/>
            <person name="Pangilinan J."/>
            <person name="Riley R."/>
            <person name="Labutti K."/>
            <person name="Andreopoulos B."/>
            <person name="Lipzen A."/>
            <person name="Chen C."/>
            <person name="Yanf M."/>
            <person name="Daum C."/>
            <person name="Ng V."/>
            <person name="Clum A."/>
            <person name="Steindorff A."/>
            <person name="Ohm R."/>
            <person name="Martin F."/>
            <person name="Silar P."/>
            <person name="Natvig D."/>
            <person name="Lalanne C."/>
            <person name="Gautier V."/>
            <person name="Ament-Velasquez S.L."/>
            <person name="Kruys A."/>
            <person name="Hutchinson M.I."/>
            <person name="Powell A.J."/>
            <person name="Barry K."/>
            <person name="Miller A.N."/>
            <person name="Grigoriev I.V."/>
            <person name="Debuchy R."/>
            <person name="Gladieux P."/>
            <person name="Thoren M.H."/>
            <person name="Johannesson H."/>
        </authorList>
    </citation>
    <scope>NUCLEOTIDE SEQUENCE</scope>
    <source>
        <strain evidence="2">CBS 955.72</strain>
    </source>
</reference>
<evidence type="ECO:0000313" key="2">
    <source>
        <dbReference type="EMBL" id="KAK3364232.1"/>
    </source>
</evidence>
<protein>
    <submittedName>
        <fullName evidence="2">Uncharacterized protein</fullName>
    </submittedName>
</protein>
<keyword evidence="3" id="KW-1185">Reference proteome</keyword>